<feature type="compositionally biased region" description="Basic and acidic residues" evidence="1">
    <location>
        <begin position="17"/>
        <end position="36"/>
    </location>
</feature>
<protein>
    <submittedName>
        <fullName evidence="2">Uncharacterized protein</fullName>
    </submittedName>
</protein>
<dbReference type="Proteomes" id="UP000288216">
    <property type="component" value="Unassembled WGS sequence"/>
</dbReference>
<dbReference type="GO" id="GO:0034080">
    <property type="term" value="P:CENP-A containing chromatin assembly"/>
    <property type="evidence" value="ECO:0007669"/>
    <property type="project" value="InterPro"/>
</dbReference>
<dbReference type="GO" id="GO:0005654">
    <property type="term" value="C:nucleoplasm"/>
    <property type="evidence" value="ECO:0007669"/>
    <property type="project" value="TreeGrafter"/>
</dbReference>
<feature type="non-terminal residue" evidence="2">
    <location>
        <position position="1"/>
    </location>
</feature>
<dbReference type="PANTHER" id="PTHR15581:SF0">
    <property type="entry name" value="CENTROMERE PROTEIN R"/>
    <property type="match status" value="1"/>
</dbReference>
<name>A0A401PI19_SCYTO</name>
<organism evidence="2 3">
    <name type="scientific">Scyliorhinus torazame</name>
    <name type="common">Cloudy catshark</name>
    <name type="synonym">Catulus torazame</name>
    <dbReference type="NCBI Taxonomy" id="75743"/>
    <lineage>
        <taxon>Eukaryota</taxon>
        <taxon>Metazoa</taxon>
        <taxon>Chordata</taxon>
        <taxon>Craniata</taxon>
        <taxon>Vertebrata</taxon>
        <taxon>Chondrichthyes</taxon>
        <taxon>Elasmobranchii</taxon>
        <taxon>Galeomorphii</taxon>
        <taxon>Galeoidea</taxon>
        <taxon>Carcharhiniformes</taxon>
        <taxon>Scyliorhinidae</taxon>
        <taxon>Scyliorhinus</taxon>
    </lineage>
</organism>
<sequence>RSWGRRTMQRLPVKRSLQLEKKEVEATPRKKDRQISSERFCPVTGTQCLSPLTPSSSPFRTKSDVELSTERTAVSTRGHLQADKKGLNILRSKVEKSVLVIKATREKLSALQALEGSTELEYFMGAWNKSGDLNAELRRNRELMAQGKRRSYQTAKVQEN</sequence>
<dbReference type="OMA" id="EATPCKK"/>
<reference evidence="2 3" key="1">
    <citation type="journal article" date="2018" name="Nat. Ecol. Evol.">
        <title>Shark genomes provide insights into elasmobranch evolution and the origin of vertebrates.</title>
        <authorList>
            <person name="Hara Y"/>
            <person name="Yamaguchi K"/>
            <person name="Onimaru K"/>
            <person name="Kadota M"/>
            <person name="Koyanagi M"/>
            <person name="Keeley SD"/>
            <person name="Tatsumi K"/>
            <person name="Tanaka K"/>
            <person name="Motone F"/>
            <person name="Kageyama Y"/>
            <person name="Nozu R"/>
            <person name="Adachi N"/>
            <person name="Nishimura O"/>
            <person name="Nakagawa R"/>
            <person name="Tanegashima C"/>
            <person name="Kiyatake I"/>
            <person name="Matsumoto R"/>
            <person name="Murakumo K"/>
            <person name="Nishida K"/>
            <person name="Terakita A"/>
            <person name="Kuratani S"/>
            <person name="Sato K"/>
            <person name="Hyodo S Kuraku.S."/>
        </authorList>
    </citation>
    <scope>NUCLEOTIDE SEQUENCE [LARGE SCALE GENOMIC DNA]</scope>
</reference>
<accession>A0A401PI19</accession>
<dbReference type="GO" id="GO:0006355">
    <property type="term" value="P:regulation of DNA-templated transcription"/>
    <property type="evidence" value="ECO:0007669"/>
    <property type="project" value="InterPro"/>
</dbReference>
<dbReference type="AlphaFoldDB" id="A0A401PI19"/>
<feature type="region of interest" description="Disordered" evidence="1">
    <location>
        <begin position="51"/>
        <end position="79"/>
    </location>
</feature>
<evidence type="ECO:0000313" key="3">
    <source>
        <dbReference type="Proteomes" id="UP000288216"/>
    </source>
</evidence>
<dbReference type="Pfam" id="PF06729">
    <property type="entry name" value="CENP-R"/>
    <property type="match status" value="1"/>
</dbReference>
<gene>
    <name evidence="2" type="ORF">scyTo_0006464</name>
</gene>
<dbReference type="EMBL" id="BFAA01002184">
    <property type="protein sequence ID" value="GCB72780.1"/>
    <property type="molecule type" value="Genomic_DNA"/>
</dbReference>
<evidence type="ECO:0000256" key="1">
    <source>
        <dbReference type="SAM" id="MobiDB-lite"/>
    </source>
</evidence>
<keyword evidence="3" id="KW-1185">Reference proteome</keyword>
<proteinExistence type="predicted"/>
<evidence type="ECO:0000313" key="2">
    <source>
        <dbReference type="EMBL" id="GCB72780.1"/>
    </source>
</evidence>
<feature type="region of interest" description="Disordered" evidence="1">
    <location>
        <begin position="1"/>
        <end position="37"/>
    </location>
</feature>
<dbReference type="PANTHER" id="PTHR15581">
    <property type="entry name" value="CENTROMERE PROTEIN R"/>
    <property type="match status" value="1"/>
</dbReference>
<feature type="compositionally biased region" description="Polar residues" evidence="1">
    <location>
        <begin position="51"/>
        <end position="60"/>
    </location>
</feature>
<dbReference type="InterPro" id="IPR009601">
    <property type="entry name" value="CENP-R"/>
</dbReference>
<comment type="caution">
    <text evidence="2">The sequence shown here is derived from an EMBL/GenBank/DDBJ whole genome shotgun (WGS) entry which is preliminary data.</text>
</comment>
<dbReference type="OrthoDB" id="8839831at2759"/>
<dbReference type="STRING" id="75743.A0A401PI19"/>